<reference evidence="3 6" key="2">
    <citation type="submission" date="2019-07" db="EMBL/GenBank/DDBJ databases">
        <title>Whole genome shotgun sequence of Myxococcus virescens NBRC 100334.</title>
        <authorList>
            <person name="Hosoyama A."/>
            <person name="Uohara A."/>
            <person name="Ohji S."/>
            <person name="Ichikawa N."/>
        </authorList>
    </citation>
    <scope>NUCLEOTIDE SEQUENCE [LARGE SCALE GENOMIC DNA]</scope>
    <source>
        <strain evidence="3 6">NBRC 100334</strain>
    </source>
</reference>
<dbReference type="Pfam" id="PF12450">
    <property type="entry name" value="vWF_A"/>
    <property type="match status" value="1"/>
</dbReference>
<feature type="domain" description="VWFA" evidence="2">
    <location>
        <begin position="245"/>
        <end position="420"/>
    </location>
</feature>
<dbReference type="SMART" id="SM00327">
    <property type="entry name" value="VWA"/>
    <property type="match status" value="1"/>
</dbReference>
<dbReference type="Proteomes" id="UP000321224">
    <property type="component" value="Unassembled WGS sequence"/>
</dbReference>
<gene>
    <name evidence="3" type="ORF">MVI01_04830</name>
    <name evidence="4" type="ORF">SAMN04488504_107266</name>
</gene>
<organism evidence="3 6">
    <name type="scientific">Myxococcus virescens</name>
    <dbReference type="NCBI Taxonomy" id="83456"/>
    <lineage>
        <taxon>Bacteria</taxon>
        <taxon>Pseudomonadati</taxon>
        <taxon>Myxococcota</taxon>
        <taxon>Myxococcia</taxon>
        <taxon>Myxococcales</taxon>
        <taxon>Cystobacterineae</taxon>
        <taxon>Myxococcaceae</taxon>
        <taxon>Myxococcus</taxon>
    </lineage>
</organism>
<evidence type="ECO:0000313" key="5">
    <source>
        <dbReference type="Proteomes" id="UP000198717"/>
    </source>
</evidence>
<dbReference type="Pfam" id="PF12034">
    <property type="entry name" value="YfbK_C"/>
    <property type="match status" value="1"/>
</dbReference>
<evidence type="ECO:0000313" key="4">
    <source>
        <dbReference type="EMBL" id="SDE49292.1"/>
    </source>
</evidence>
<dbReference type="Pfam" id="PF00092">
    <property type="entry name" value="VWA"/>
    <property type="match status" value="1"/>
</dbReference>
<dbReference type="InterPro" id="IPR051266">
    <property type="entry name" value="CLCR"/>
</dbReference>
<dbReference type="PROSITE" id="PS50234">
    <property type="entry name" value="VWFA"/>
    <property type="match status" value="1"/>
</dbReference>
<evidence type="ECO:0000259" key="2">
    <source>
        <dbReference type="PROSITE" id="PS50234"/>
    </source>
</evidence>
<protein>
    <submittedName>
        <fullName evidence="4">Ca-activated chloride channel family protein</fullName>
    </submittedName>
</protein>
<dbReference type="AlphaFoldDB" id="A0A511H7F7"/>
<accession>A0A511H7F7</accession>
<dbReference type="EMBL" id="BJVY01000002">
    <property type="protein sequence ID" value="GEL68699.1"/>
    <property type="molecule type" value="Genomic_DNA"/>
</dbReference>
<feature type="region of interest" description="Disordered" evidence="1">
    <location>
        <begin position="95"/>
        <end position="114"/>
    </location>
</feature>
<reference evidence="4 5" key="1">
    <citation type="submission" date="2016-10" db="EMBL/GenBank/DDBJ databases">
        <authorList>
            <person name="Varghese N."/>
            <person name="Submissions S."/>
        </authorList>
    </citation>
    <scope>NUCLEOTIDE SEQUENCE [LARGE SCALE GENOMIC DNA]</scope>
    <source>
        <strain evidence="4 5">DSM 2260</strain>
    </source>
</reference>
<dbReference type="InterPro" id="IPR036465">
    <property type="entry name" value="vWFA_dom_sf"/>
</dbReference>
<dbReference type="InterPro" id="IPR021908">
    <property type="entry name" value="YfbK_C"/>
</dbReference>
<evidence type="ECO:0000313" key="3">
    <source>
        <dbReference type="EMBL" id="GEL68699.1"/>
    </source>
</evidence>
<dbReference type="Proteomes" id="UP000198717">
    <property type="component" value="Unassembled WGS sequence"/>
</dbReference>
<dbReference type="InterPro" id="IPR002035">
    <property type="entry name" value="VWF_A"/>
</dbReference>
<comment type="caution">
    <text evidence="3">The sequence shown here is derived from an EMBL/GenBank/DDBJ whole genome shotgun (WGS) entry which is preliminary data.</text>
</comment>
<dbReference type="PANTHER" id="PTHR10579:SF43">
    <property type="entry name" value="ZINC FINGER (C3HC4-TYPE RING FINGER) FAMILY PROTEIN"/>
    <property type="match status" value="1"/>
</dbReference>
<sequence length="592" mass="63021">MSPFSLKRQLTVWGSALLVASTLPGCHNRSPTADERPSQGAAQSVARDDDAAPVPEGEEYVADRVSAEHSVAAPAPAPPPASALAGPVARAPAQEAAKKVSLGKAELHRREPGPMKLSADALAGASLESKPQDAAPAGGNTFEAWKANAFVETAKDPLSTFAADVDTASYTVSRRYLVNGQLPPASAVRVEEFVNYFKFRYAPPETGAFAVHLEGAPSPFDAKRHFLRVGVQGKVVSRSQRKPAHLVFLVDTSGSMHSEDKLPLAREAIKVAVKNLNENDTVAIVTYAGNTRDVLPPTPATDVKSIHAALDSLTAGGGTAMGSGMELAYRHAVKKASGSVVSRVVVLTDGDANIGRNVSANAMLDSIHKYTAEGVTLTTVGFGMGNYRDDLMEKLADKGNGNCFYVDSLREAKKVFETQLTGTLEVIAKDVKFQVEFNPAAVRRYRLVGYENRDVADHDFRNDKVDAGEIGAGHNVTAVYEVELTGEATEPLATVRVRAKAPNGTEASEREFPFERTKLRDTLAQASPDFRFAVAVAATADVLRDSPSAEGWSLATAEKLAEGATEGDADRKEFVRLVTQARALKGASVRGR</sequence>
<dbReference type="RefSeq" id="WP_090491482.1">
    <property type="nucleotide sequence ID" value="NZ_BJVY01000002.1"/>
</dbReference>
<dbReference type="SUPFAM" id="SSF53300">
    <property type="entry name" value="vWA-like"/>
    <property type="match status" value="1"/>
</dbReference>
<dbReference type="EMBL" id="FNAJ01000007">
    <property type="protein sequence ID" value="SDE49292.1"/>
    <property type="molecule type" value="Genomic_DNA"/>
</dbReference>
<dbReference type="PANTHER" id="PTHR10579">
    <property type="entry name" value="CALCIUM-ACTIVATED CHLORIDE CHANNEL REGULATOR"/>
    <property type="match status" value="1"/>
</dbReference>
<feature type="region of interest" description="Disordered" evidence="1">
    <location>
        <begin position="26"/>
        <end position="90"/>
    </location>
</feature>
<evidence type="ECO:0000256" key="1">
    <source>
        <dbReference type="SAM" id="MobiDB-lite"/>
    </source>
</evidence>
<dbReference type="InterPro" id="IPR022156">
    <property type="entry name" value="Uncharacterised_YfbK_N"/>
</dbReference>
<evidence type="ECO:0000313" key="6">
    <source>
        <dbReference type="Proteomes" id="UP000321224"/>
    </source>
</evidence>
<name>A0A511H7F7_9BACT</name>
<proteinExistence type="predicted"/>
<dbReference type="Gene3D" id="3.40.50.410">
    <property type="entry name" value="von Willebrand factor, type A domain"/>
    <property type="match status" value="1"/>
</dbReference>
<keyword evidence="5" id="KW-1185">Reference proteome</keyword>